<reference evidence="3" key="1">
    <citation type="submission" date="2021-12" db="EMBL/GenBank/DDBJ databases">
        <authorList>
            <person name="Rodrigo-Torres L."/>
            <person name="Arahal R. D."/>
            <person name="Lucena T."/>
        </authorList>
    </citation>
    <scope>NUCLEOTIDE SEQUENCE</scope>
    <source>
        <strain evidence="3">CECT 8226</strain>
    </source>
</reference>
<dbReference type="RefSeq" id="WP_237486283.1">
    <property type="nucleotide sequence ID" value="NZ_CAKLCM010000003.1"/>
</dbReference>
<dbReference type="Gene3D" id="3.30.1460.30">
    <property type="entry name" value="YgaC/TfoX-N like chaperone"/>
    <property type="match status" value="1"/>
</dbReference>
<evidence type="ECO:0000313" key="4">
    <source>
        <dbReference type="Proteomes" id="UP000838160"/>
    </source>
</evidence>
<dbReference type="Gene3D" id="1.10.150.20">
    <property type="entry name" value="5' to 3' exonuclease, C-terminal subdomain"/>
    <property type="match status" value="1"/>
</dbReference>
<evidence type="ECO:0000259" key="2">
    <source>
        <dbReference type="Pfam" id="PF04994"/>
    </source>
</evidence>
<dbReference type="PANTHER" id="PTHR36121">
    <property type="entry name" value="PROTEIN SXY"/>
    <property type="match status" value="1"/>
</dbReference>
<organism evidence="3 4">
    <name type="scientific">Vibrio hippocampi</name>
    <dbReference type="NCBI Taxonomy" id="654686"/>
    <lineage>
        <taxon>Bacteria</taxon>
        <taxon>Pseudomonadati</taxon>
        <taxon>Pseudomonadota</taxon>
        <taxon>Gammaproteobacteria</taxon>
        <taxon>Vibrionales</taxon>
        <taxon>Vibrionaceae</taxon>
        <taxon>Vibrio</taxon>
    </lineage>
</organism>
<accession>A0ABN8DMP6</accession>
<name>A0ABN8DMP6_9VIBR</name>
<dbReference type="InterPro" id="IPR007077">
    <property type="entry name" value="TfoX_C"/>
</dbReference>
<dbReference type="PIRSF" id="PIRSF028788">
    <property type="entry name" value="TfoX_Sxy"/>
    <property type="match status" value="1"/>
</dbReference>
<feature type="domain" description="TfoX C-terminal" evidence="2">
    <location>
        <begin position="117"/>
        <end position="196"/>
    </location>
</feature>
<dbReference type="EMBL" id="CAKLCM010000003">
    <property type="protein sequence ID" value="CAH0529704.1"/>
    <property type="molecule type" value="Genomic_DNA"/>
</dbReference>
<dbReference type="SUPFAM" id="SSF159894">
    <property type="entry name" value="YgaC/TfoX-N like"/>
    <property type="match status" value="1"/>
</dbReference>
<proteinExistence type="predicted"/>
<dbReference type="Pfam" id="PF04993">
    <property type="entry name" value="TfoX_N"/>
    <property type="match status" value="1"/>
</dbReference>
<dbReference type="InterPro" id="IPR007076">
    <property type="entry name" value="TfoX_N"/>
</dbReference>
<dbReference type="Proteomes" id="UP000838160">
    <property type="component" value="Unassembled WGS sequence"/>
</dbReference>
<dbReference type="PANTHER" id="PTHR36121:SF1">
    <property type="entry name" value="PROTEIN SXY"/>
    <property type="match status" value="1"/>
</dbReference>
<comment type="caution">
    <text evidence="3">The sequence shown here is derived from an EMBL/GenBank/DDBJ whole genome shotgun (WGS) entry which is preliminary data.</text>
</comment>
<evidence type="ECO:0000313" key="3">
    <source>
        <dbReference type="EMBL" id="CAH0529704.1"/>
    </source>
</evidence>
<protein>
    <submittedName>
        <fullName evidence="3">DNA transformation protein TfoX1</fullName>
    </submittedName>
</protein>
<dbReference type="InterPro" id="IPR047525">
    <property type="entry name" value="TfoX-like"/>
</dbReference>
<gene>
    <name evidence="3" type="primary">tfoX1_2</name>
    <name evidence="3" type="ORF">VHP8226_03459</name>
</gene>
<dbReference type="InterPro" id="IPR026256">
    <property type="entry name" value="TfoX-like_gammaprotbact"/>
</dbReference>
<keyword evidence="4" id="KW-1185">Reference proteome</keyword>
<sequence length="204" mass="23126">MLESFLESIDTHSQLKNITVRSVFGGKGVLSEGVMFALVKDDQLYLRASNAAFKADFIQSGCVAYEFNWRSHSRNYPSLSNYYSVPSDISHSMQQITTLAEEVWSTSHKIKLEKDTPTRIKDLPNMQYKTERMLRKAGINSIEELRELGPVNAYRAICLNQDKNPGVNLLYHIAGAIDGIHWSIIPENIRTSLKREVGTEFLAQ</sequence>
<evidence type="ECO:0000259" key="1">
    <source>
        <dbReference type="Pfam" id="PF04993"/>
    </source>
</evidence>
<dbReference type="Pfam" id="PF04994">
    <property type="entry name" value="TfoX_C"/>
    <property type="match status" value="1"/>
</dbReference>
<feature type="domain" description="TfoX N-terminal" evidence="1">
    <location>
        <begin position="13"/>
        <end position="104"/>
    </location>
</feature>